<evidence type="ECO:0000256" key="1">
    <source>
        <dbReference type="SAM" id="Phobius"/>
    </source>
</evidence>
<comment type="caution">
    <text evidence="2">The sequence shown here is derived from an EMBL/GenBank/DDBJ whole genome shotgun (WGS) entry which is preliminary data.</text>
</comment>
<protein>
    <recommendedName>
        <fullName evidence="4">NodB homology domain-containing protein</fullName>
    </recommendedName>
</protein>
<keyword evidence="1" id="KW-1133">Transmembrane helix</keyword>
<dbReference type="RefSeq" id="WP_089799685.1">
    <property type="nucleotide sequence ID" value="NZ_BJYE01000064.1"/>
</dbReference>
<keyword evidence="1" id="KW-0812">Transmembrane</keyword>
<keyword evidence="1" id="KW-0472">Membrane</keyword>
<sequence length="241" mass="27663">MYITFHKKLLYRFSFVAVILCIISILHIIFIKEIFNQSVPTYLPTPPPFSIHHVVRHDQAVSLSITYTGNKQFLPYLLQELKNSDMTLTIFLPFNYYHTTTINELNETLNENDGSLFEWGGWIDYKQETQVDQLPPEITLIRQRNATPEQLKQIATNGYTTIGAKLTLAEPHHLLTTDKSKELLSHIRSGDIIAINIENNIAAATELTLQVGQLLNDSGFNLIHVSQLLFEEDKLKIERIE</sequence>
<evidence type="ECO:0000313" key="3">
    <source>
        <dbReference type="Proteomes" id="UP000321400"/>
    </source>
</evidence>
<dbReference type="OrthoDB" id="9984175at2"/>
<gene>
    <name evidence="2" type="ORF">HAL01_25290</name>
</gene>
<dbReference type="EMBL" id="BJYE01000064">
    <property type="protein sequence ID" value="GEN58065.1"/>
    <property type="molecule type" value="Genomic_DNA"/>
</dbReference>
<name>A0A511X574_9BACI</name>
<feature type="transmembrane region" description="Helical" evidence="1">
    <location>
        <begin position="9"/>
        <end position="30"/>
    </location>
</feature>
<dbReference type="AlphaFoldDB" id="A0A511X574"/>
<evidence type="ECO:0000313" key="2">
    <source>
        <dbReference type="EMBL" id="GEN58065.1"/>
    </source>
</evidence>
<keyword evidence="3" id="KW-1185">Reference proteome</keyword>
<dbReference type="Proteomes" id="UP000321400">
    <property type="component" value="Unassembled WGS sequence"/>
</dbReference>
<accession>A0A511X574</accession>
<reference evidence="2 3" key="1">
    <citation type="submission" date="2019-07" db="EMBL/GenBank/DDBJ databases">
        <title>Whole genome shotgun sequence of Halolactibacillus alkaliphilus NBRC 103919.</title>
        <authorList>
            <person name="Hosoyama A."/>
            <person name="Uohara A."/>
            <person name="Ohji S."/>
            <person name="Ichikawa N."/>
        </authorList>
    </citation>
    <scope>NUCLEOTIDE SEQUENCE [LARGE SCALE GENOMIC DNA]</scope>
    <source>
        <strain evidence="2 3">NBRC 103919</strain>
    </source>
</reference>
<organism evidence="2 3">
    <name type="scientific">Halolactibacillus alkaliphilus</name>
    <dbReference type="NCBI Taxonomy" id="442899"/>
    <lineage>
        <taxon>Bacteria</taxon>
        <taxon>Bacillati</taxon>
        <taxon>Bacillota</taxon>
        <taxon>Bacilli</taxon>
        <taxon>Bacillales</taxon>
        <taxon>Bacillaceae</taxon>
        <taxon>Halolactibacillus</taxon>
    </lineage>
</organism>
<evidence type="ECO:0008006" key="4">
    <source>
        <dbReference type="Google" id="ProtNLM"/>
    </source>
</evidence>
<proteinExistence type="predicted"/>